<comment type="caution">
    <text evidence="4">The sequence shown here is derived from an EMBL/GenBank/DDBJ whole genome shotgun (WGS) entry which is preliminary data.</text>
</comment>
<proteinExistence type="predicted"/>
<evidence type="ECO:0000256" key="2">
    <source>
        <dbReference type="ARBA" id="ARBA00023136"/>
    </source>
</evidence>
<comment type="subcellular location">
    <subcellularLocation>
        <location evidence="1">Cell outer membrane</location>
    </subcellularLocation>
</comment>
<dbReference type="Proteomes" id="UP000239089">
    <property type="component" value="Unassembled WGS sequence"/>
</dbReference>
<dbReference type="PROSITE" id="PS01156">
    <property type="entry name" value="TONB_DEPENDENT_REC_2"/>
    <property type="match status" value="1"/>
</dbReference>
<evidence type="ECO:0000256" key="1">
    <source>
        <dbReference type="ARBA" id="ARBA00004442"/>
    </source>
</evidence>
<reference evidence="4 5" key="1">
    <citation type="journal article" date="2018" name="Arch. Microbiol.">
        <title>New insights into the metabolic potential of the phototrophic purple bacterium Rhodopila globiformis DSM 161(T) from its draft genome sequence and evidence for a vanadium-dependent nitrogenase.</title>
        <authorList>
            <person name="Imhoff J.F."/>
            <person name="Rahn T."/>
            <person name="Kunzel S."/>
            <person name="Neulinger S.C."/>
        </authorList>
    </citation>
    <scope>NUCLEOTIDE SEQUENCE [LARGE SCALE GENOMIC DNA]</scope>
    <source>
        <strain evidence="4 5">DSM 16996</strain>
    </source>
</reference>
<sequence length="96" mass="10941">MRLEDALPFARDIKVSFGPEFLGRRPIDVYNQQYIKPATLFDGGIRYEREVCGHMISANLTMQNTFNTAYWAYYRSGDGLLLGNPRTVALTVKATF</sequence>
<keyword evidence="5" id="KW-1185">Reference proteome</keyword>
<gene>
    <name evidence="4" type="ORF">CCR94_23070</name>
</gene>
<dbReference type="AlphaFoldDB" id="A0A2S6MUV5"/>
<name>A0A2S6MUV5_9HYPH</name>
<dbReference type="SUPFAM" id="SSF56935">
    <property type="entry name" value="Porins"/>
    <property type="match status" value="1"/>
</dbReference>
<organism evidence="4 5">
    <name type="scientific">Rhodoblastus sphagnicola</name>
    <dbReference type="NCBI Taxonomy" id="333368"/>
    <lineage>
        <taxon>Bacteria</taxon>
        <taxon>Pseudomonadati</taxon>
        <taxon>Pseudomonadota</taxon>
        <taxon>Alphaproteobacteria</taxon>
        <taxon>Hyphomicrobiales</taxon>
        <taxon>Rhodoblastaceae</taxon>
        <taxon>Rhodoblastus</taxon>
    </lineage>
</organism>
<dbReference type="EMBL" id="NHSJ01000136">
    <property type="protein sequence ID" value="PPQ26146.1"/>
    <property type="molecule type" value="Genomic_DNA"/>
</dbReference>
<dbReference type="InterPro" id="IPR036942">
    <property type="entry name" value="Beta-barrel_TonB_sf"/>
</dbReference>
<evidence type="ECO:0008006" key="6">
    <source>
        <dbReference type="Google" id="ProtNLM"/>
    </source>
</evidence>
<accession>A0A2S6MUV5</accession>
<dbReference type="Gene3D" id="2.40.170.20">
    <property type="entry name" value="TonB-dependent receptor, beta-barrel domain"/>
    <property type="match status" value="1"/>
</dbReference>
<dbReference type="GO" id="GO:0009279">
    <property type="term" value="C:cell outer membrane"/>
    <property type="evidence" value="ECO:0007669"/>
    <property type="project" value="UniProtKB-SubCell"/>
</dbReference>
<evidence type="ECO:0000256" key="3">
    <source>
        <dbReference type="ARBA" id="ARBA00023237"/>
    </source>
</evidence>
<dbReference type="InterPro" id="IPR010917">
    <property type="entry name" value="TonB_rcpt_CS"/>
</dbReference>
<keyword evidence="3" id="KW-0998">Cell outer membrane</keyword>
<dbReference type="OrthoDB" id="9760333at2"/>
<evidence type="ECO:0000313" key="4">
    <source>
        <dbReference type="EMBL" id="PPQ26146.1"/>
    </source>
</evidence>
<evidence type="ECO:0000313" key="5">
    <source>
        <dbReference type="Proteomes" id="UP000239089"/>
    </source>
</evidence>
<protein>
    <recommendedName>
        <fullName evidence="6">TonB-dependent receptor-like beta-barrel domain-containing protein</fullName>
    </recommendedName>
</protein>
<keyword evidence="2" id="KW-0472">Membrane</keyword>
<dbReference type="RefSeq" id="WP_104510640.1">
    <property type="nucleotide sequence ID" value="NZ_JACIGC010000018.1"/>
</dbReference>